<protein>
    <submittedName>
        <fullName evidence="3">Uncharacterized protein</fullName>
    </submittedName>
</protein>
<evidence type="ECO:0000313" key="3">
    <source>
        <dbReference type="EMBL" id="MFC4854451.1"/>
    </source>
</evidence>
<proteinExistence type="predicted"/>
<dbReference type="Proteomes" id="UP001595859">
    <property type="component" value="Unassembled WGS sequence"/>
</dbReference>
<feature type="transmembrane region" description="Helical" evidence="2">
    <location>
        <begin position="147"/>
        <end position="170"/>
    </location>
</feature>
<dbReference type="RefSeq" id="WP_378056394.1">
    <property type="nucleotide sequence ID" value="NZ_JBHSIS010000006.1"/>
</dbReference>
<evidence type="ECO:0000313" key="4">
    <source>
        <dbReference type="Proteomes" id="UP001595859"/>
    </source>
</evidence>
<organism evidence="3 4">
    <name type="scientific">Actinophytocola glycyrrhizae</name>
    <dbReference type="NCBI Taxonomy" id="2044873"/>
    <lineage>
        <taxon>Bacteria</taxon>
        <taxon>Bacillati</taxon>
        <taxon>Actinomycetota</taxon>
        <taxon>Actinomycetes</taxon>
        <taxon>Pseudonocardiales</taxon>
        <taxon>Pseudonocardiaceae</taxon>
    </lineage>
</organism>
<feature type="region of interest" description="Disordered" evidence="1">
    <location>
        <begin position="69"/>
        <end position="129"/>
    </location>
</feature>
<dbReference type="EMBL" id="JBHSIS010000006">
    <property type="protein sequence ID" value="MFC4854451.1"/>
    <property type="molecule type" value="Genomic_DNA"/>
</dbReference>
<keyword evidence="4" id="KW-1185">Reference proteome</keyword>
<feature type="region of interest" description="Disordered" evidence="1">
    <location>
        <begin position="1"/>
        <end position="41"/>
    </location>
</feature>
<name>A0ABV9S1I4_9PSEU</name>
<feature type="compositionally biased region" description="Basic and acidic residues" evidence="1">
    <location>
        <begin position="29"/>
        <end position="40"/>
    </location>
</feature>
<accession>A0ABV9S1I4</accession>
<feature type="compositionally biased region" description="Pro residues" evidence="1">
    <location>
        <begin position="104"/>
        <end position="117"/>
    </location>
</feature>
<keyword evidence="2" id="KW-0812">Transmembrane</keyword>
<keyword evidence="2" id="KW-0472">Membrane</keyword>
<gene>
    <name evidence="3" type="ORF">ACFPCV_13135</name>
</gene>
<evidence type="ECO:0000256" key="2">
    <source>
        <dbReference type="SAM" id="Phobius"/>
    </source>
</evidence>
<reference evidence="4" key="1">
    <citation type="journal article" date="2019" name="Int. J. Syst. Evol. Microbiol.">
        <title>The Global Catalogue of Microorganisms (GCM) 10K type strain sequencing project: providing services to taxonomists for standard genome sequencing and annotation.</title>
        <authorList>
            <consortium name="The Broad Institute Genomics Platform"/>
            <consortium name="The Broad Institute Genome Sequencing Center for Infectious Disease"/>
            <person name="Wu L."/>
            <person name="Ma J."/>
        </authorList>
    </citation>
    <scope>NUCLEOTIDE SEQUENCE [LARGE SCALE GENOMIC DNA]</scope>
    <source>
        <strain evidence="4">ZS-22-S1</strain>
    </source>
</reference>
<keyword evidence="2" id="KW-1133">Transmembrane helix</keyword>
<sequence>MASWNHDGTQDPGPPPLMSDPLSGQVTGGKHEAEAVRVRVVEPSMPDIEQVREAMASVLDEDSELMMGMPAAATRPAPAGDRGANDPDAGDGGEGVGAVAAAPAPAPAPPPPTPPAGIPAATLSAGRIPLQRVRPPRPIRRGTFSPGIAAIGLLLLVIGVLVIVMLANLIDTISSLFS</sequence>
<evidence type="ECO:0000256" key="1">
    <source>
        <dbReference type="SAM" id="MobiDB-lite"/>
    </source>
</evidence>
<comment type="caution">
    <text evidence="3">The sequence shown here is derived from an EMBL/GenBank/DDBJ whole genome shotgun (WGS) entry which is preliminary data.</text>
</comment>